<dbReference type="OrthoDB" id="1899721at2759"/>
<comment type="caution">
    <text evidence="2">The sequence shown here is derived from an EMBL/GenBank/DDBJ whole genome shotgun (WGS) entry which is preliminary data.</text>
</comment>
<feature type="compositionally biased region" description="Polar residues" evidence="1">
    <location>
        <begin position="274"/>
        <end position="284"/>
    </location>
</feature>
<feature type="compositionally biased region" description="Acidic residues" evidence="1">
    <location>
        <begin position="225"/>
        <end position="240"/>
    </location>
</feature>
<feature type="compositionally biased region" description="Basic and acidic residues" evidence="1">
    <location>
        <begin position="251"/>
        <end position="260"/>
    </location>
</feature>
<feature type="region of interest" description="Disordered" evidence="1">
    <location>
        <begin position="1"/>
        <end position="21"/>
    </location>
</feature>
<sequence>MVKTKVEDLKKNNKELKTDRSESISFCSFKDKVEKANLEHINKDDTYAFPRIIPSFKRKRISNIIISDDENSNANEEDMAGYEVRSWGANRTRSKRVVKVRSSDSETSCDDNVPISTLIRRRRIKTDSEDEGDHDLNSTDSLYNGHTSTEYEESDDDLEEVSESSDEDEENNDDLEEDCESSDESMDDSSENDFNRACGGGNNGDESDNDSSKSISLNKDNSSEEKEDNDDLEEEPEGEVDSLNGSTNYIEKNDSDRANEGGDDEDEGDHDLNITDSIYNGHTSSDYEESNDYLEEVSESSDEDEEINDDLEEDCESSDESMDDSSENDFNRACGGGNSGDESDNDSSKSISLNKDNSSEEKEDNDDLEEEPEDGSIGDSSQSDSECSYEGGDTGDECEDTSNDLQQNKKSQRKKVWNRKWDLEGDMLADFGKDPELCMRAVCAIYRQQTADEKASQETRYRNGRGFSQFDAPGGCKLAEFLTDRDPAGDLNKTVEDLKQYDSKGIKRCRKLAANYSKQLFKIYKNKEDPYFPSNSS</sequence>
<feature type="compositionally biased region" description="Acidic residues" evidence="1">
    <location>
        <begin position="286"/>
        <end position="327"/>
    </location>
</feature>
<accession>A0A2U1NNF3</accession>
<feature type="compositionally biased region" description="Polar residues" evidence="1">
    <location>
        <begin position="138"/>
        <end position="148"/>
    </location>
</feature>
<protein>
    <submittedName>
        <fullName evidence="2">Uncharacterized protein</fullName>
    </submittedName>
</protein>
<feature type="compositionally biased region" description="Acidic residues" evidence="1">
    <location>
        <begin position="393"/>
        <end position="402"/>
    </location>
</feature>
<keyword evidence="3" id="KW-1185">Reference proteome</keyword>
<dbReference type="PANTHER" id="PTHR34380">
    <property type="entry name" value="BNAA03G12380D PROTEIN"/>
    <property type="match status" value="1"/>
</dbReference>
<feature type="compositionally biased region" description="Acidic residues" evidence="1">
    <location>
        <begin position="150"/>
        <end position="191"/>
    </location>
</feature>
<feature type="compositionally biased region" description="Acidic residues" evidence="1">
    <location>
        <begin position="361"/>
        <end position="376"/>
    </location>
</feature>
<dbReference type="Proteomes" id="UP000245207">
    <property type="component" value="Unassembled WGS sequence"/>
</dbReference>
<feature type="region of interest" description="Disordered" evidence="1">
    <location>
        <begin position="68"/>
        <end position="416"/>
    </location>
</feature>
<dbReference type="PANTHER" id="PTHR34380:SF1">
    <property type="entry name" value="OS01G0221300 PROTEIN"/>
    <property type="match status" value="1"/>
</dbReference>
<organism evidence="2 3">
    <name type="scientific">Artemisia annua</name>
    <name type="common">Sweet wormwood</name>
    <dbReference type="NCBI Taxonomy" id="35608"/>
    <lineage>
        <taxon>Eukaryota</taxon>
        <taxon>Viridiplantae</taxon>
        <taxon>Streptophyta</taxon>
        <taxon>Embryophyta</taxon>
        <taxon>Tracheophyta</taxon>
        <taxon>Spermatophyta</taxon>
        <taxon>Magnoliopsida</taxon>
        <taxon>eudicotyledons</taxon>
        <taxon>Gunneridae</taxon>
        <taxon>Pentapetalae</taxon>
        <taxon>asterids</taxon>
        <taxon>campanulids</taxon>
        <taxon>Asterales</taxon>
        <taxon>Asteraceae</taxon>
        <taxon>Asteroideae</taxon>
        <taxon>Anthemideae</taxon>
        <taxon>Artemisiinae</taxon>
        <taxon>Artemisia</taxon>
    </lineage>
</organism>
<name>A0A2U1NNF3_ARTAN</name>
<proteinExistence type="predicted"/>
<dbReference type="AlphaFoldDB" id="A0A2U1NNF3"/>
<reference evidence="2 3" key="1">
    <citation type="journal article" date="2018" name="Mol. Plant">
        <title>The genome of Artemisia annua provides insight into the evolution of Asteraceae family and artemisinin biosynthesis.</title>
        <authorList>
            <person name="Shen Q."/>
            <person name="Zhang L."/>
            <person name="Liao Z."/>
            <person name="Wang S."/>
            <person name="Yan T."/>
            <person name="Shi P."/>
            <person name="Liu M."/>
            <person name="Fu X."/>
            <person name="Pan Q."/>
            <person name="Wang Y."/>
            <person name="Lv Z."/>
            <person name="Lu X."/>
            <person name="Zhang F."/>
            <person name="Jiang W."/>
            <person name="Ma Y."/>
            <person name="Chen M."/>
            <person name="Hao X."/>
            <person name="Li L."/>
            <person name="Tang Y."/>
            <person name="Lv G."/>
            <person name="Zhou Y."/>
            <person name="Sun X."/>
            <person name="Brodelius P.E."/>
            <person name="Rose J.K.C."/>
            <person name="Tang K."/>
        </authorList>
    </citation>
    <scope>NUCLEOTIDE SEQUENCE [LARGE SCALE GENOMIC DNA]</scope>
    <source>
        <strain evidence="3">cv. Huhao1</strain>
        <tissue evidence="2">Leaf</tissue>
    </source>
</reference>
<evidence type="ECO:0000313" key="2">
    <source>
        <dbReference type="EMBL" id="PWA75047.1"/>
    </source>
</evidence>
<evidence type="ECO:0000313" key="3">
    <source>
        <dbReference type="Proteomes" id="UP000245207"/>
    </source>
</evidence>
<gene>
    <name evidence="2" type="ORF">CTI12_AA246430</name>
</gene>
<feature type="compositionally biased region" description="Low complexity" evidence="1">
    <location>
        <begin position="377"/>
        <end position="391"/>
    </location>
</feature>
<evidence type="ECO:0000256" key="1">
    <source>
        <dbReference type="SAM" id="MobiDB-lite"/>
    </source>
</evidence>
<feature type="compositionally biased region" description="Acidic residues" evidence="1">
    <location>
        <begin position="68"/>
        <end position="80"/>
    </location>
</feature>
<dbReference type="EMBL" id="PKPP01002468">
    <property type="protein sequence ID" value="PWA75047.1"/>
    <property type="molecule type" value="Genomic_DNA"/>
</dbReference>